<gene>
    <name evidence="5" type="primary">rplY</name>
    <name evidence="5" type="synonym">ctc</name>
    <name evidence="9" type="ORF">A3B37_01915</name>
</gene>
<dbReference type="PANTHER" id="PTHR33284:SF1">
    <property type="entry name" value="RIBOSOMAL PROTEIN L25_GLN-TRNA SYNTHETASE, ANTI-CODON-BINDING DOMAIN-CONTAINING PROTEIN"/>
    <property type="match status" value="1"/>
</dbReference>
<feature type="region of interest" description="Disordered" evidence="6">
    <location>
        <begin position="205"/>
        <end position="226"/>
    </location>
</feature>
<dbReference type="InterPro" id="IPR029751">
    <property type="entry name" value="Ribosomal_L25_dom"/>
</dbReference>
<dbReference type="InterPro" id="IPR020056">
    <property type="entry name" value="Rbsml_bL25/Gln-tRNA_synth_N"/>
</dbReference>
<evidence type="ECO:0000256" key="6">
    <source>
        <dbReference type="SAM" id="MobiDB-lite"/>
    </source>
</evidence>
<reference evidence="9 10" key="1">
    <citation type="journal article" date="2016" name="Nat. Commun.">
        <title>Thousands of microbial genomes shed light on interconnected biogeochemical processes in an aquifer system.</title>
        <authorList>
            <person name="Anantharaman K."/>
            <person name="Brown C.T."/>
            <person name="Hug L.A."/>
            <person name="Sharon I."/>
            <person name="Castelle C.J."/>
            <person name="Probst A.J."/>
            <person name="Thomas B.C."/>
            <person name="Singh A."/>
            <person name="Wilkins M.J."/>
            <person name="Karaoz U."/>
            <person name="Brodie E.L."/>
            <person name="Williams K.H."/>
            <person name="Hubbard S.S."/>
            <person name="Banfield J.F."/>
        </authorList>
    </citation>
    <scope>NUCLEOTIDE SEQUENCE [LARGE SCALE GENOMIC DNA]</scope>
</reference>
<dbReference type="InterPro" id="IPR020057">
    <property type="entry name" value="Ribosomal_bL25_b-dom"/>
</dbReference>
<keyword evidence="3 5" id="KW-0689">Ribosomal protein</keyword>
<keyword evidence="1 5" id="KW-0699">rRNA-binding</keyword>
<dbReference type="GO" id="GO:0003735">
    <property type="term" value="F:structural constituent of ribosome"/>
    <property type="evidence" value="ECO:0007669"/>
    <property type="project" value="InterPro"/>
</dbReference>
<dbReference type="EMBL" id="MHQS01000012">
    <property type="protein sequence ID" value="OHA08678.1"/>
    <property type="molecule type" value="Genomic_DNA"/>
</dbReference>
<organism evidence="9 10">
    <name type="scientific">Candidatus Sungbacteria bacterium RIFCSPLOWO2_01_FULL_59_16</name>
    <dbReference type="NCBI Taxonomy" id="1802280"/>
    <lineage>
        <taxon>Bacteria</taxon>
        <taxon>Candidatus Sungiibacteriota</taxon>
    </lineage>
</organism>
<comment type="caution">
    <text evidence="9">The sequence shown here is derived from an EMBL/GenBank/DDBJ whole genome shotgun (WGS) entry which is preliminary data.</text>
</comment>
<evidence type="ECO:0000256" key="2">
    <source>
        <dbReference type="ARBA" id="ARBA00022884"/>
    </source>
</evidence>
<evidence type="ECO:0000256" key="1">
    <source>
        <dbReference type="ARBA" id="ARBA00022730"/>
    </source>
</evidence>
<dbReference type="HAMAP" id="MF_01334">
    <property type="entry name" value="Ribosomal_bL25_CTC"/>
    <property type="match status" value="1"/>
</dbReference>
<name>A0A1G2LAN0_9BACT</name>
<dbReference type="Pfam" id="PF14693">
    <property type="entry name" value="Ribosomal_TL5_C"/>
    <property type="match status" value="1"/>
</dbReference>
<dbReference type="Proteomes" id="UP000176705">
    <property type="component" value="Unassembled WGS sequence"/>
</dbReference>
<sequence>MPEISAKHRTEIGKHLNSLRRAGVLPAVLYGEGVAATPLSVSVKDFGRVFSEAGETGLVSLSVEGKTYNVLVYDIASDPLTSEPVHVDFYAVRMDKPIEAKVPLVFTGESAAVRNEGGIIVKVLHELEVKALPKDLPHEIVVDIGTLEKIGDKIHVAGVALPGGVAALSGAEEVVALVLPPRAEAELEAVAKPAEAEAVAEVKTEREAKAEAKEAEVKSEAAAEGK</sequence>
<dbReference type="InterPro" id="IPR011035">
    <property type="entry name" value="Ribosomal_bL25/Gln-tRNA_synth"/>
</dbReference>
<dbReference type="SUPFAM" id="SSF50715">
    <property type="entry name" value="Ribosomal protein L25-like"/>
    <property type="match status" value="1"/>
</dbReference>
<dbReference type="STRING" id="1802280.A3B37_01915"/>
<dbReference type="Gene3D" id="2.40.240.10">
    <property type="entry name" value="Ribosomal Protein L25, Chain P"/>
    <property type="match status" value="1"/>
</dbReference>
<evidence type="ECO:0000313" key="10">
    <source>
        <dbReference type="Proteomes" id="UP000176705"/>
    </source>
</evidence>
<protein>
    <recommendedName>
        <fullName evidence="5">Large ribosomal subunit protein bL25</fullName>
    </recommendedName>
    <alternativeName>
        <fullName evidence="5">General stress protein CTC</fullName>
    </alternativeName>
</protein>
<feature type="domain" description="Large ribosomal subunit protein bL25 L25" evidence="7">
    <location>
        <begin position="4"/>
        <end position="89"/>
    </location>
</feature>
<dbReference type="GO" id="GO:0008097">
    <property type="term" value="F:5S rRNA binding"/>
    <property type="evidence" value="ECO:0007669"/>
    <property type="project" value="InterPro"/>
</dbReference>
<keyword evidence="4 5" id="KW-0687">Ribonucleoprotein</keyword>
<dbReference type="AlphaFoldDB" id="A0A1G2LAN0"/>
<dbReference type="PANTHER" id="PTHR33284">
    <property type="entry name" value="RIBOSOMAL PROTEIN L25/GLN-TRNA SYNTHETASE, ANTI-CODON-BINDING DOMAIN-CONTAINING PROTEIN"/>
    <property type="match status" value="1"/>
</dbReference>
<dbReference type="Pfam" id="PF01386">
    <property type="entry name" value="Ribosomal_L25p"/>
    <property type="match status" value="1"/>
</dbReference>
<dbReference type="GO" id="GO:0022625">
    <property type="term" value="C:cytosolic large ribosomal subunit"/>
    <property type="evidence" value="ECO:0007669"/>
    <property type="project" value="TreeGrafter"/>
</dbReference>
<dbReference type="GO" id="GO:0006412">
    <property type="term" value="P:translation"/>
    <property type="evidence" value="ECO:0007669"/>
    <property type="project" value="UniProtKB-UniRule"/>
</dbReference>
<dbReference type="InterPro" id="IPR020930">
    <property type="entry name" value="Ribosomal_uL5_bac-type"/>
</dbReference>
<comment type="function">
    <text evidence="5">This is one of the proteins that binds to the 5S RNA in the ribosome where it forms part of the central protuberance.</text>
</comment>
<evidence type="ECO:0000259" key="8">
    <source>
        <dbReference type="Pfam" id="PF14693"/>
    </source>
</evidence>
<comment type="similarity">
    <text evidence="5">Belongs to the bacterial ribosomal protein bL25 family. CTC subfamily.</text>
</comment>
<evidence type="ECO:0000256" key="3">
    <source>
        <dbReference type="ARBA" id="ARBA00022980"/>
    </source>
</evidence>
<accession>A0A1G2LAN0</accession>
<dbReference type="InterPro" id="IPR037121">
    <property type="entry name" value="Ribosomal_bL25_C"/>
</dbReference>
<evidence type="ECO:0000259" key="7">
    <source>
        <dbReference type="Pfam" id="PF01386"/>
    </source>
</evidence>
<dbReference type="CDD" id="cd00495">
    <property type="entry name" value="Ribosomal_L25_TL5_CTC"/>
    <property type="match status" value="1"/>
</dbReference>
<proteinExistence type="inferred from homology"/>
<evidence type="ECO:0000256" key="4">
    <source>
        <dbReference type="ARBA" id="ARBA00023274"/>
    </source>
</evidence>
<evidence type="ECO:0000313" key="9">
    <source>
        <dbReference type="EMBL" id="OHA08678.1"/>
    </source>
</evidence>
<dbReference type="NCBIfam" id="TIGR00731">
    <property type="entry name" value="bL25_bact_ctc"/>
    <property type="match status" value="1"/>
</dbReference>
<comment type="subunit">
    <text evidence="5">Part of the 50S ribosomal subunit; part of the 5S rRNA/L5/L18/L25 subcomplex. Contacts the 5S rRNA. Binds to the 5S rRNA independently of L5 and L18.</text>
</comment>
<evidence type="ECO:0000256" key="5">
    <source>
        <dbReference type="HAMAP-Rule" id="MF_01334"/>
    </source>
</evidence>
<keyword evidence="2 5" id="KW-0694">RNA-binding</keyword>
<dbReference type="Gene3D" id="2.170.120.20">
    <property type="entry name" value="Ribosomal protein L25, beta domain"/>
    <property type="match status" value="1"/>
</dbReference>
<feature type="domain" description="Large ribosomal subunit protein bL25 beta" evidence="8">
    <location>
        <begin position="98"/>
        <end position="182"/>
    </location>
</feature>
<dbReference type="InterPro" id="IPR001021">
    <property type="entry name" value="Ribosomal_bL25_long"/>
</dbReference>